<evidence type="ECO:0000313" key="3">
    <source>
        <dbReference type="Proteomes" id="UP000325576"/>
    </source>
</evidence>
<protein>
    <submittedName>
        <fullName evidence="2">Lysine biosynthesis protein LysW</fullName>
    </submittedName>
</protein>
<dbReference type="Proteomes" id="UP000325576">
    <property type="component" value="Unassembled WGS sequence"/>
</dbReference>
<feature type="domain" description="Treble clef zinc finger" evidence="1">
    <location>
        <begin position="427"/>
        <end position="481"/>
    </location>
</feature>
<feature type="domain" description="Treble clef zinc finger" evidence="1">
    <location>
        <begin position="216"/>
        <end position="267"/>
    </location>
</feature>
<dbReference type="PANTHER" id="PTHR37317">
    <property type="entry name" value="BLR8090 PROTEIN"/>
    <property type="match status" value="1"/>
</dbReference>
<evidence type="ECO:0000259" key="1">
    <source>
        <dbReference type="Pfam" id="PF14311"/>
    </source>
</evidence>
<dbReference type="InterPro" id="IPR025487">
    <property type="entry name" value="DUF4379"/>
</dbReference>
<reference evidence="2 3" key="1">
    <citation type="journal article" date="2017" name="Poromechanics V (2013)">
        <title>Genomic Characterization of the Arsenic-Tolerant Actinobacterium, &lt;i&gt;Rhodococcus erythropolis&lt;/i&gt; S43.</title>
        <authorList>
            <person name="Retamal-Morales G."/>
            <person name="Mehnert M."/>
            <person name="Schwabe R."/>
            <person name="Tischler D."/>
            <person name="Schloemann M."/>
            <person name="Levican G.J."/>
        </authorList>
    </citation>
    <scope>NUCLEOTIDE SEQUENCE [LARGE SCALE GENOMIC DNA]</scope>
    <source>
        <strain evidence="2 3">S43</strain>
    </source>
</reference>
<gene>
    <name evidence="2" type="ORF">BS297_17100</name>
</gene>
<sequence length="614" mass="69686">MTVQGCATDDCPNAAAFTTRTKPAWCIDCIDEKVRESGLEPTEAFTEPKAWRLTTCRTCGVQAHYRLDYIVDNNASNIKTCRACFWTQWASEARNLSSNTFERNMLERLRQHTPDEIRAASPTPEVRHFLESGWWPRERIINRLSEHGFDFIATTVDVNDGNDPVVAQCRACKKIRAARMGDFGWGCTCSRNSRSSGPSNPRPGRILLTESKSPALQWWDHESNDEATLGTVTVLATRLCRWHCIECGHRFEAKVKDMTARPLCPKCVAIKRAEWNTEYIRWKTTPVAEVPELLAAWADDADPQTVMVGGGTKLRRFTCKNGHHPRITPLRYLDAGCPHCRGVKTSKTKKWVADLVPEIAAQWHPTRNGKFTPQNVVWDSRRTMWWQADCCGHTWQESVRDRDKYQRLRCPSCRTILGSLAWHDPGLAAEWSAANPISAWQVRPNSSIPFIPEWICATNTEHVWRAPLSSRSNGAECPECREVGKSRIELAHFAAAEEVFGDARSGSVLRDDAFTSRRSWTVDISVTVDGRSVVMEYDGAYWHEAPAKVLVDERKSLDLLLAGFVVIRLREDDLPTLGIDHPRYREVRVHSTAPRPRAVMDDVQAWLKGLRTHK</sequence>
<comment type="caution">
    <text evidence="2">The sequence shown here is derived from an EMBL/GenBank/DDBJ whole genome shotgun (WGS) entry which is preliminary data.</text>
</comment>
<dbReference type="Gene3D" id="3.40.960.10">
    <property type="entry name" value="VSR Endonuclease"/>
    <property type="match status" value="1"/>
</dbReference>
<dbReference type="PANTHER" id="PTHR37317:SF1">
    <property type="entry name" value="ZINC-RIBBON DOMAIN-CONTAINING PROTEIN-RELATED"/>
    <property type="match status" value="1"/>
</dbReference>
<dbReference type="EMBL" id="MRBO01000469">
    <property type="protein sequence ID" value="KAB2584140.1"/>
    <property type="molecule type" value="Genomic_DNA"/>
</dbReference>
<dbReference type="AlphaFoldDB" id="A0A5N5E3B0"/>
<organism evidence="2 3">
    <name type="scientific">Rhodococcus erythropolis</name>
    <name type="common">Arthrobacter picolinophilus</name>
    <dbReference type="NCBI Taxonomy" id="1833"/>
    <lineage>
        <taxon>Bacteria</taxon>
        <taxon>Bacillati</taxon>
        <taxon>Actinomycetota</taxon>
        <taxon>Actinomycetes</taxon>
        <taxon>Mycobacteriales</taxon>
        <taxon>Nocardiaceae</taxon>
        <taxon>Rhodococcus</taxon>
        <taxon>Rhodococcus erythropolis group</taxon>
    </lineage>
</organism>
<proteinExistence type="predicted"/>
<name>A0A5N5E3B0_RHOER</name>
<evidence type="ECO:0000313" key="2">
    <source>
        <dbReference type="EMBL" id="KAB2584140.1"/>
    </source>
</evidence>
<dbReference type="Pfam" id="PF14311">
    <property type="entry name" value="DUF4379"/>
    <property type="match status" value="3"/>
</dbReference>
<feature type="domain" description="Treble clef zinc finger" evidence="1">
    <location>
        <begin position="359"/>
        <end position="414"/>
    </location>
</feature>
<accession>A0A5N5E3B0</accession>